<evidence type="ECO:0000313" key="2">
    <source>
        <dbReference type="EMBL" id="HIU38233.1"/>
    </source>
</evidence>
<dbReference type="InterPro" id="IPR006597">
    <property type="entry name" value="Sel1-like"/>
</dbReference>
<evidence type="ECO:0000256" key="1">
    <source>
        <dbReference type="SAM" id="SignalP"/>
    </source>
</evidence>
<dbReference type="EMBL" id="DVMS01000027">
    <property type="protein sequence ID" value="HIU38233.1"/>
    <property type="molecule type" value="Genomic_DNA"/>
</dbReference>
<feature type="chain" id="PRO_5039403027" evidence="1">
    <location>
        <begin position="21"/>
        <end position="520"/>
    </location>
</feature>
<dbReference type="SMART" id="SM00671">
    <property type="entry name" value="SEL1"/>
    <property type="match status" value="9"/>
</dbReference>
<evidence type="ECO:0000313" key="3">
    <source>
        <dbReference type="Proteomes" id="UP000824076"/>
    </source>
</evidence>
<dbReference type="InterPro" id="IPR050767">
    <property type="entry name" value="Sel1_AlgK"/>
</dbReference>
<dbReference type="InterPro" id="IPR011990">
    <property type="entry name" value="TPR-like_helical_dom_sf"/>
</dbReference>
<sequence length="520" mass="56895">MMRRATISAILLAASITAAANSEGNAVLQQAEAGDAKAQNTVGEWCYNGSNGMEHDYVAALQWWAKAAKQGYVEAVGNMGMCYRYGHGVERDSVRAMQLYLKSIKDGNDSLFIASLDAAEQRDSLFDGVLAALCYQKGNGVKRNAQRAEQLFTLAAQNGSADAQRELALLLLNSRRETESVGWFLQAASQGDVSATYFSGMLRMDGIGIERDTIAGFAYIRKAADKGFPQALFDLSQRYASGIGVERDSTAARDCLRKAAAKGSGRAQWEYACRLRDGRDGEKLNFDMAVRWMAMSAENGYEFTFQRQYCNRNVPDSTAFFYFLKGMALMDRERFDEALEAFARVEDAGIAEGTTMRGIALIGKSMMLPELNSDSLIAEGMECLKATTDKNDLAKYSLFLLSIPADSAATEAKPDVELLEAAATNGYPLALCELGTAYYKGIYGLAQDYAKAVEYFRATDEIGMIDEESAKLYADCLRKGLGTDANPAEAKAVTERAQKNGALKKLFEPFAKTWLGEEPE</sequence>
<dbReference type="PANTHER" id="PTHR11102:SF160">
    <property type="entry name" value="ERAD-ASSOCIATED E3 UBIQUITIN-PROTEIN LIGASE COMPONENT HRD3"/>
    <property type="match status" value="1"/>
</dbReference>
<dbReference type="AlphaFoldDB" id="A0A9D1LF12"/>
<comment type="caution">
    <text evidence="2">The sequence shown here is derived from an EMBL/GenBank/DDBJ whole genome shotgun (WGS) entry which is preliminary data.</text>
</comment>
<accession>A0A9D1LF12</accession>
<reference evidence="2" key="2">
    <citation type="journal article" date="2021" name="PeerJ">
        <title>Extensive microbial diversity within the chicken gut microbiome revealed by metagenomics and culture.</title>
        <authorList>
            <person name="Gilroy R."/>
            <person name="Ravi A."/>
            <person name="Getino M."/>
            <person name="Pursley I."/>
            <person name="Horton D.L."/>
            <person name="Alikhan N.F."/>
            <person name="Baker D."/>
            <person name="Gharbi K."/>
            <person name="Hall N."/>
            <person name="Watson M."/>
            <person name="Adriaenssens E.M."/>
            <person name="Foster-Nyarko E."/>
            <person name="Jarju S."/>
            <person name="Secka A."/>
            <person name="Antonio M."/>
            <person name="Oren A."/>
            <person name="Chaudhuri R.R."/>
            <person name="La Ragione R."/>
            <person name="Hildebrand F."/>
            <person name="Pallen M.J."/>
        </authorList>
    </citation>
    <scope>NUCLEOTIDE SEQUENCE</scope>
    <source>
        <strain evidence="2">17073</strain>
    </source>
</reference>
<proteinExistence type="predicted"/>
<name>A0A9D1LF12_9BACT</name>
<protein>
    <submittedName>
        <fullName evidence="2">Sel1 repeat family protein</fullName>
    </submittedName>
</protein>
<keyword evidence="1" id="KW-0732">Signal</keyword>
<organism evidence="2 3">
    <name type="scientific">Candidatus Limisoma intestinavium</name>
    <dbReference type="NCBI Taxonomy" id="2840856"/>
    <lineage>
        <taxon>Bacteria</taxon>
        <taxon>Pseudomonadati</taxon>
        <taxon>Bacteroidota</taxon>
        <taxon>Bacteroidia</taxon>
        <taxon>Bacteroidales</taxon>
        <taxon>Candidatus Limisoma</taxon>
    </lineage>
</organism>
<gene>
    <name evidence="2" type="ORF">IAD18_01040</name>
</gene>
<reference evidence="2" key="1">
    <citation type="submission" date="2020-10" db="EMBL/GenBank/DDBJ databases">
        <authorList>
            <person name="Gilroy R."/>
        </authorList>
    </citation>
    <scope>NUCLEOTIDE SEQUENCE</scope>
    <source>
        <strain evidence="2">17073</strain>
    </source>
</reference>
<dbReference type="Pfam" id="PF08238">
    <property type="entry name" value="Sel1"/>
    <property type="match status" value="9"/>
</dbReference>
<feature type="signal peptide" evidence="1">
    <location>
        <begin position="1"/>
        <end position="20"/>
    </location>
</feature>
<dbReference type="SUPFAM" id="SSF81901">
    <property type="entry name" value="HCP-like"/>
    <property type="match status" value="3"/>
</dbReference>
<dbReference type="PANTHER" id="PTHR11102">
    <property type="entry name" value="SEL-1-LIKE PROTEIN"/>
    <property type="match status" value="1"/>
</dbReference>
<dbReference type="Gene3D" id="1.25.40.10">
    <property type="entry name" value="Tetratricopeptide repeat domain"/>
    <property type="match status" value="4"/>
</dbReference>
<dbReference type="Proteomes" id="UP000824076">
    <property type="component" value="Unassembled WGS sequence"/>
</dbReference>